<dbReference type="Pfam" id="PF01453">
    <property type="entry name" value="B_lectin"/>
    <property type="match status" value="1"/>
</dbReference>
<evidence type="ECO:0000256" key="16">
    <source>
        <dbReference type="ARBA" id="ARBA00048679"/>
    </source>
</evidence>
<keyword evidence="5 19" id="KW-0812">Transmembrane</keyword>
<evidence type="ECO:0000256" key="14">
    <source>
        <dbReference type="ARBA" id="ARBA00023180"/>
    </source>
</evidence>
<dbReference type="PROSITE" id="PS50927">
    <property type="entry name" value="BULB_LECTIN"/>
    <property type="match status" value="1"/>
</dbReference>
<feature type="domain" description="Bulb-type lectin" evidence="22">
    <location>
        <begin position="64"/>
        <end position="190"/>
    </location>
</feature>
<dbReference type="PANTHER" id="PTHR47976">
    <property type="entry name" value="G-TYPE LECTIN S-RECEPTOR-LIKE SERINE/THREONINE-PROTEIN KINASE SD2-5"/>
    <property type="match status" value="1"/>
</dbReference>
<evidence type="ECO:0000256" key="3">
    <source>
        <dbReference type="ARBA" id="ARBA00022536"/>
    </source>
</evidence>
<keyword evidence="10 19" id="KW-1133">Transmembrane helix</keyword>
<keyword evidence="9 17" id="KW-0067">ATP-binding</keyword>
<gene>
    <name evidence="24" type="primary">LOC113701358</name>
</gene>
<evidence type="ECO:0000256" key="12">
    <source>
        <dbReference type="ARBA" id="ARBA00023157"/>
    </source>
</evidence>
<protein>
    <recommendedName>
        <fullName evidence="17">Receptor-like serine/threonine-protein kinase</fullName>
        <ecNumber evidence="17">2.7.11.1</ecNumber>
    </recommendedName>
</protein>
<evidence type="ECO:0000259" key="20">
    <source>
        <dbReference type="PROSITE" id="PS50011"/>
    </source>
</evidence>
<sequence length="808" mass="91003">MFQNSKLDHLVNTKTRGGLREGVNPLLASNKYMLFYLQRYLFIPMAKLVLKFLTIVILFQAGNGDMLRPVNNITLGSRLYPQNNPYWVSPSGIFAFGFYEKGDGFAVGIWLQTERIVTWTANRDDPPISSNAYLELTGEGKLLVWTKDSAYGFIPIVYYLRAPATSASLLDSGNFVLSDGDNVIWNSFDYPTDTLLAGQNLQLGESLISSVSVRDRSSGRFKLVLQHDGKLAAYPVNGTGAPDEAYWSYDAGLEFDGLSLVDSIAQGLNVSESSKTMIYRATLDADGNFRLYAHRLSNSSMMILWSALTQFDPCKVKGFCGLNSYCSSNVGKGNATCSCFPGFIYRDPDPDKKFLGCYRNFSYERICGIRKDDSLSNKYYLIPIKNMEIGGDPYVSIPMVQGDCCKSCISDCNCWAVLHASGNCSKYKPPLLYATQDQNHSGVAFIKQSHNSFQSAEPKGKHRRRMVQILAPPFGFLSFIFTLLAVLSYSMYRRRAVKYQKLLKMENFGLNKEFTLRSFSYNELEKATNGFKEEIGCTSYGKIYGGIISQGDRIVAVKRLEKVDDEGEREFIAEMAAMGRIHHKNVVQLVGFCLEGAKKLLVYDFTKTRSLAECLSDVEKRPFWNQRMKLAFDIAQGILYLHQECDTHIIHCNIRPENILVGDNWTAKIANFSSAKLLIPYQKQTLALERQRRGYSAPEWQKKASASEKVDVYSYGVVLLEIICCNTTEEINVQSPDNDFSTRVYNYFMGKQLRKLIGDEEVDMDSLERMVKVGLCCIHHDPDLRPSMKNVILMLEGAIDTPAPLCPI</sequence>
<dbReference type="GO" id="GO:0004674">
    <property type="term" value="F:protein serine/threonine kinase activity"/>
    <property type="evidence" value="ECO:0007669"/>
    <property type="project" value="UniProtKB-KW"/>
</dbReference>
<dbReference type="SUPFAM" id="SSF51110">
    <property type="entry name" value="alpha-D-mannose-specific plant lectins"/>
    <property type="match status" value="1"/>
</dbReference>
<organism evidence="23 24">
    <name type="scientific">Coffea arabica</name>
    <name type="common">Arabian coffee</name>
    <dbReference type="NCBI Taxonomy" id="13443"/>
    <lineage>
        <taxon>Eukaryota</taxon>
        <taxon>Viridiplantae</taxon>
        <taxon>Streptophyta</taxon>
        <taxon>Embryophyta</taxon>
        <taxon>Tracheophyta</taxon>
        <taxon>Spermatophyta</taxon>
        <taxon>Magnoliopsida</taxon>
        <taxon>eudicotyledons</taxon>
        <taxon>Gunneridae</taxon>
        <taxon>Pentapetalae</taxon>
        <taxon>asterids</taxon>
        <taxon>lamiids</taxon>
        <taxon>Gentianales</taxon>
        <taxon>Rubiaceae</taxon>
        <taxon>Ixoroideae</taxon>
        <taxon>Gardenieae complex</taxon>
        <taxon>Bertiereae - Coffeeae clade</taxon>
        <taxon>Coffeeae</taxon>
        <taxon>Coffea</taxon>
    </lineage>
</organism>
<feature type="transmembrane region" description="Helical" evidence="19">
    <location>
        <begin position="469"/>
        <end position="492"/>
    </location>
</feature>
<dbReference type="Gene3D" id="2.90.10.10">
    <property type="entry name" value="Bulb-type lectin domain"/>
    <property type="match status" value="2"/>
</dbReference>
<reference evidence="23" key="1">
    <citation type="journal article" date="2025" name="Foods">
        <title>Unveiling the Microbial Signatures of Arabica Coffee Cherries: Insights into Ripeness Specific Diversity, Functional Traits, and Implications for Quality and Safety.</title>
        <authorList>
            <consortium name="RefSeq"/>
            <person name="Tenea G.N."/>
            <person name="Cifuentes V."/>
            <person name="Reyes P."/>
            <person name="Cevallos-Vallejos M."/>
        </authorList>
    </citation>
    <scope>NUCLEOTIDE SEQUENCE [LARGE SCALE GENOMIC DNA]</scope>
</reference>
<evidence type="ECO:0000256" key="18">
    <source>
        <dbReference type="PROSITE-ProRule" id="PRU00076"/>
    </source>
</evidence>
<feature type="disulfide bond" evidence="18">
    <location>
        <begin position="320"/>
        <end position="337"/>
    </location>
</feature>
<evidence type="ECO:0000256" key="8">
    <source>
        <dbReference type="ARBA" id="ARBA00022777"/>
    </source>
</evidence>
<dbReference type="InterPro" id="IPR024171">
    <property type="entry name" value="SRK-like_kinase"/>
</dbReference>
<feature type="domain" description="Protein kinase" evidence="20">
    <location>
        <begin position="529"/>
        <end position="799"/>
    </location>
</feature>
<evidence type="ECO:0000256" key="4">
    <source>
        <dbReference type="ARBA" id="ARBA00022679"/>
    </source>
</evidence>
<dbReference type="Pfam" id="PF07714">
    <property type="entry name" value="PK_Tyr_Ser-Thr"/>
    <property type="match status" value="1"/>
</dbReference>
<name>A0A6P6TI94_COFAR</name>
<dbReference type="InterPro" id="IPR001480">
    <property type="entry name" value="Bulb-type_lectin_dom"/>
</dbReference>
<dbReference type="InterPro" id="IPR036426">
    <property type="entry name" value="Bulb-type_lectin_dom_sf"/>
</dbReference>
<keyword evidence="12 18" id="KW-1015">Disulfide bond</keyword>
<evidence type="ECO:0000313" key="23">
    <source>
        <dbReference type="Proteomes" id="UP001652660"/>
    </source>
</evidence>
<evidence type="ECO:0000256" key="1">
    <source>
        <dbReference type="ARBA" id="ARBA00004167"/>
    </source>
</evidence>
<dbReference type="InterPro" id="IPR000742">
    <property type="entry name" value="EGF"/>
</dbReference>
<evidence type="ECO:0000256" key="17">
    <source>
        <dbReference type="PIRNR" id="PIRNR000641"/>
    </source>
</evidence>
<comment type="similarity">
    <text evidence="17">Belongs to the protein kinase superfamily. Ser/Thr protein kinase family.</text>
</comment>
<dbReference type="PROSITE" id="PS50026">
    <property type="entry name" value="EGF_3"/>
    <property type="match status" value="1"/>
</dbReference>
<dbReference type="PROSITE" id="PS50011">
    <property type="entry name" value="PROTEIN_KINASE_DOM"/>
    <property type="match status" value="1"/>
</dbReference>
<comment type="catalytic activity">
    <reaction evidence="15 17">
        <text>L-threonyl-[protein] + ATP = O-phospho-L-threonyl-[protein] + ADP + H(+)</text>
        <dbReference type="Rhea" id="RHEA:46608"/>
        <dbReference type="Rhea" id="RHEA-COMP:11060"/>
        <dbReference type="Rhea" id="RHEA-COMP:11605"/>
        <dbReference type="ChEBI" id="CHEBI:15378"/>
        <dbReference type="ChEBI" id="CHEBI:30013"/>
        <dbReference type="ChEBI" id="CHEBI:30616"/>
        <dbReference type="ChEBI" id="CHEBI:61977"/>
        <dbReference type="ChEBI" id="CHEBI:456216"/>
        <dbReference type="EC" id="2.7.11.1"/>
    </reaction>
</comment>
<keyword evidence="13" id="KW-0675">Receptor</keyword>
<dbReference type="OrthoDB" id="1668230at2759"/>
<keyword evidence="6" id="KW-0732">Signal</keyword>
<dbReference type="SUPFAM" id="SSF56112">
    <property type="entry name" value="Protein kinase-like (PK-like)"/>
    <property type="match status" value="1"/>
</dbReference>
<evidence type="ECO:0000256" key="7">
    <source>
        <dbReference type="ARBA" id="ARBA00022741"/>
    </source>
</evidence>
<evidence type="ECO:0000256" key="10">
    <source>
        <dbReference type="ARBA" id="ARBA00022989"/>
    </source>
</evidence>
<accession>A0A6P6TI94</accession>
<keyword evidence="4 17" id="KW-0808">Transferase</keyword>
<dbReference type="EC" id="2.7.11.1" evidence="17"/>
<dbReference type="GO" id="GO:0005524">
    <property type="term" value="F:ATP binding"/>
    <property type="evidence" value="ECO:0007669"/>
    <property type="project" value="UniProtKB-KW"/>
</dbReference>
<keyword evidence="2 17" id="KW-0723">Serine/threonine-protein kinase</keyword>
<dbReference type="PIRSF" id="PIRSF000641">
    <property type="entry name" value="SRK"/>
    <property type="match status" value="1"/>
</dbReference>
<keyword evidence="23" id="KW-1185">Reference proteome</keyword>
<proteinExistence type="inferred from homology"/>
<dbReference type="InterPro" id="IPR000719">
    <property type="entry name" value="Prot_kinase_dom"/>
</dbReference>
<dbReference type="InterPro" id="IPR051343">
    <property type="entry name" value="G-type_lectin_kinases/EP1-like"/>
</dbReference>
<evidence type="ECO:0000256" key="11">
    <source>
        <dbReference type="ARBA" id="ARBA00023136"/>
    </source>
</evidence>
<evidence type="ECO:0000256" key="6">
    <source>
        <dbReference type="ARBA" id="ARBA00022729"/>
    </source>
</evidence>
<dbReference type="GeneID" id="113701358"/>
<dbReference type="SMART" id="SM00108">
    <property type="entry name" value="B_lectin"/>
    <property type="match status" value="1"/>
</dbReference>
<keyword evidence="3 18" id="KW-0245">EGF-like domain</keyword>
<feature type="domain" description="EGF-like" evidence="21">
    <location>
        <begin position="310"/>
        <end position="349"/>
    </location>
</feature>
<keyword evidence="14" id="KW-0325">Glycoprotein</keyword>
<dbReference type="InterPro" id="IPR011009">
    <property type="entry name" value="Kinase-like_dom_sf"/>
</dbReference>
<evidence type="ECO:0000256" key="9">
    <source>
        <dbReference type="ARBA" id="ARBA00022840"/>
    </source>
</evidence>
<dbReference type="GO" id="GO:0016020">
    <property type="term" value="C:membrane"/>
    <property type="evidence" value="ECO:0007669"/>
    <property type="project" value="UniProtKB-SubCell"/>
</dbReference>
<evidence type="ECO:0000256" key="15">
    <source>
        <dbReference type="ARBA" id="ARBA00047899"/>
    </source>
</evidence>
<keyword evidence="7 17" id="KW-0547">Nucleotide-binding</keyword>
<evidence type="ECO:0000256" key="5">
    <source>
        <dbReference type="ARBA" id="ARBA00022692"/>
    </source>
</evidence>
<evidence type="ECO:0000259" key="21">
    <source>
        <dbReference type="PROSITE" id="PS50026"/>
    </source>
</evidence>
<evidence type="ECO:0000256" key="19">
    <source>
        <dbReference type="SAM" id="Phobius"/>
    </source>
</evidence>
<dbReference type="Proteomes" id="UP001652660">
    <property type="component" value="Chromosome 7e"/>
</dbReference>
<evidence type="ECO:0000256" key="2">
    <source>
        <dbReference type="ARBA" id="ARBA00022527"/>
    </source>
</evidence>
<reference evidence="24" key="2">
    <citation type="submission" date="2025-08" db="UniProtKB">
        <authorList>
            <consortium name="RefSeq"/>
        </authorList>
    </citation>
    <scope>IDENTIFICATION</scope>
    <source>
        <tissue evidence="24">Leaves</tissue>
    </source>
</reference>
<comment type="catalytic activity">
    <reaction evidence="16 17">
        <text>L-seryl-[protein] + ATP = O-phospho-L-seryl-[protein] + ADP + H(+)</text>
        <dbReference type="Rhea" id="RHEA:17989"/>
        <dbReference type="Rhea" id="RHEA-COMP:9863"/>
        <dbReference type="Rhea" id="RHEA-COMP:11604"/>
        <dbReference type="ChEBI" id="CHEBI:15378"/>
        <dbReference type="ChEBI" id="CHEBI:29999"/>
        <dbReference type="ChEBI" id="CHEBI:30616"/>
        <dbReference type="ChEBI" id="CHEBI:83421"/>
        <dbReference type="ChEBI" id="CHEBI:456216"/>
        <dbReference type="EC" id="2.7.11.1"/>
    </reaction>
</comment>
<dbReference type="RefSeq" id="XP_027077767.2">
    <property type="nucleotide sequence ID" value="XM_027221966.2"/>
</dbReference>
<dbReference type="Gene3D" id="1.10.510.10">
    <property type="entry name" value="Transferase(Phosphotransferase) domain 1"/>
    <property type="match status" value="1"/>
</dbReference>
<evidence type="ECO:0000259" key="22">
    <source>
        <dbReference type="PROSITE" id="PS50927"/>
    </source>
</evidence>
<dbReference type="AlphaFoldDB" id="A0A6P6TI94"/>
<comment type="subcellular location">
    <subcellularLocation>
        <location evidence="1">Membrane</location>
        <topology evidence="1">Single-pass membrane protein</topology>
    </subcellularLocation>
</comment>
<dbReference type="PANTHER" id="PTHR47976:SF118">
    <property type="entry name" value="RECEPTOR-LIKE SERINE_THREONINE-PROTEIN KINASE"/>
    <property type="match status" value="1"/>
</dbReference>
<evidence type="ECO:0000313" key="24">
    <source>
        <dbReference type="RefSeq" id="XP_027077767.2"/>
    </source>
</evidence>
<keyword evidence="8 17" id="KW-0418">Kinase</keyword>
<keyword evidence="11 19" id="KW-0472">Membrane</keyword>
<feature type="transmembrane region" description="Helical" evidence="19">
    <location>
        <begin position="40"/>
        <end position="59"/>
    </location>
</feature>
<dbReference type="InterPro" id="IPR001245">
    <property type="entry name" value="Ser-Thr/Tyr_kinase_cat_dom"/>
</dbReference>
<evidence type="ECO:0000256" key="13">
    <source>
        <dbReference type="ARBA" id="ARBA00023170"/>
    </source>
</evidence>
<dbReference type="Gene3D" id="3.30.200.20">
    <property type="entry name" value="Phosphorylase Kinase, domain 1"/>
    <property type="match status" value="1"/>
</dbReference>
<comment type="caution">
    <text evidence="18">Lacks conserved residue(s) required for the propagation of feature annotation.</text>
</comment>